<dbReference type="Proteomes" id="UP000217199">
    <property type="component" value="Unassembled WGS sequence"/>
</dbReference>
<comment type="function">
    <text evidence="1 10">Subunit of the oligosaccharyl transferase (OST) complex that catalyzes the initial transfer of a defined glycan (Glc(3)Man(9)GlcNAc(2) in eukaryotes) from the lipid carrier dolichol-pyrophosphate to an asparagine residue within an Asn-X-Ser/Thr consensus motif in nascent polypeptide chains, the first step in protein N-glycosylation. N-glycosylation occurs cotranslationally and the complex associates with the Sec61 complex at the channel-forming translocon complex that mediates protein translocation across the endoplasmic reticulum (ER). All subunits are required for a maximal enzyme activity.</text>
</comment>
<evidence type="ECO:0000256" key="5">
    <source>
        <dbReference type="ARBA" id="ARBA00022692"/>
    </source>
</evidence>
<keyword evidence="7 10" id="KW-0256">Endoplasmic reticulum</keyword>
<evidence type="ECO:0000313" key="11">
    <source>
        <dbReference type="EMBL" id="PAV21292.1"/>
    </source>
</evidence>
<comment type="subunit">
    <text evidence="10">Component of the oligosaccharyltransferase (OST) complex.</text>
</comment>
<reference evidence="11 12" key="1">
    <citation type="journal article" date="2017" name="Mol. Ecol.">
        <title>Comparative and population genomic landscape of Phellinus noxius: A hypervariable fungus causing root rot in trees.</title>
        <authorList>
            <person name="Chung C.L."/>
            <person name="Lee T.J."/>
            <person name="Akiba M."/>
            <person name="Lee H.H."/>
            <person name="Kuo T.H."/>
            <person name="Liu D."/>
            <person name="Ke H.M."/>
            <person name="Yokoi T."/>
            <person name="Roa M.B."/>
            <person name="Lu M.J."/>
            <person name="Chang Y.Y."/>
            <person name="Ann P.J."/>
            <person name="Tsai J.N."/>
            <person name="Chen C.Y."/>
            <person name="Tzean S.S."/>
            <person name="Ota Y."/>
            <person name="Hattori T."/>
            <person name="Sahashi N."/>
            <person name="Liou R.F."/>
            <person name="Kikuchi T."/>
            <person name="Tsai I.J."/>
        </authorList>
    </citation>
    <scope>NUCLEOTIDE SEQUENCE [LARGE SCALE GENOMIC DNA]</scope>
    <source>
        <strain evidence="11 12">FFPRI411160</strain>
    </source>
</reference>
<dbReference type="GO" id="GO:0018279">
    <property type="term" value="P:protein N-linked glycosylation via asparagine"/>
    <property type="evidence" value="ECO:0007669"/>
    <property type="project" value="TreeGrafter"/>
</dbReference>
<keyword evidence="5 10" id="KW-0812">Transmembrane</keyword>
<proteinExistence type="inferred from homology"/>
<dbReference type="AlphaFoldDB" id="A0A286UNZ7"/>
<keyword evidence="6 10" id="KW-0732">Signal</keyword>
<feature type="transmembrane region" description="Helical" evidence="10">
    <location>
        <begin position="458"/>
        <end position="477"/>
    </location>
</feature>
<evidence type="ECO:0000256" key="7">
    <source>
        <dbReference type="ARBA" id="ARBA00022824"/>
    </source>
</evidence>
<keyword evidence="11" id="KW-0808">Transferase</keyword>
<dbReference type="Pfam" id="PF04597">
    <property type="entry name" value="Ribophorin_I"/>
    <property type="match status" value="1"/>
</dbReference>
<protein>
    <recommendedName>
        <fullName evidence="10">Dolichyl-diphosphooligosaccharide--protein glycosyltransferase subunit 1</fullName>
    </recommendedName>
</protein>
<comment type="subcellular location">
    <subcellularLocation>
        <location evidence="2 10">Endoplasmic reticulum membrane</location>
        <topology evidence="2 10">Single-pass type I membrane protein</topology>
    </subcellularLocation>
</comment>
<evidence type="ECO:0000256" key="6">
    <source>
        <dbReference type="ARBA" id="ARBA00022729"/>
    </source>
</evidence>
<dbReference type="InterPro" id="IPR007676">
    <property type="entry name" value="Ribophorin_I"/>
</dbReference>
<evidence type="ECO:0000256" key="2">
    <source>
        <dbReference type="ARBA" id="ARBA00004115"/>
    </source>
</evidence>
<gene>
    <name evidence="11" type="ORF">PNOK_0391900</name>
</gene>
<evidence type="ECO:0000256" key="8">
    <source>
        <dbReference type="ARBA" id="ARBA00022989"/>
    </source>
</evidence>
<keyword evidence="12" id="KW-1185">Reference proteome</keyword>
<dbReference type="STRING" id="2282107.A0A286UNZ7"/>
<comment type="pathway">
    <text evidence="3 10">Protein modification; protein glycosylation.</text>
</comment>
<keyword evidence="8 10" id="KW-1133">Transmembrane helix</keyword>
<dbReference type="OrthoDB" id="310030at2759"/>
<sequence>MAALSLLLSLLWLFITCTIADNSFENTAVVRTIELAGSLVHVRTTFAAKALDTGAMIYAFALGSKEAENSSFLEARIKGEQTPLDLQHLGFNSQSGLYLYAAMLPNGLKKGDSINIELESVQTHATYPLPEAIGQSEDMYLVYETDLFILSPYETKVQRTKIRAPSPQVKTYSQPTGLDAFTLDAPSTKQASTITYGPFNNIPPSANADFVSGSQQRVKVQYKHDQPVMQITKLERAAEISHWGANINLQDNIWLHNAGAQLKGHFSRLEHQRQAYSKRAAGHVMRAMNVYLPPGVHDVYYTDTVGNVSTSHLRESTSVAKGARSKQNTFLELRPRYPLLGGWNYSFTLGFDAPLNDWTAYDKRDGRYVVSVPILTQFPDTVVDEAELKVILPEGATDIEVYPPFAPLTVKKSIHYTYLDTKGRPALTLYYKNLTDRHAGFVYVGYKVPFTAHLRKPVTIAAIFFGLFVFSLGARRVDMKIRDRKS</sequence>
<evidence type="ECO:0000313" key="12">
    <source>
        <dbReference type="Proteomes" id="UP000217199"/>
    </source>
</evidence>
<accession>A0A286UNZ7</accession>
<comment type="similarity">
    <text evidence="4 10">Belongs to the OST1 family.</text>
</comment>
<dbReference type="GO" id="GO:0016740">
    <property type="term" value="F:transferase activity"/>
    <property type="evidence" value="ECO:0007669"/>
    <property type="project" value="UniProtKB-KW"/>
</dbReference>
<keyword evidence="9 10" id="KW-0472">Membrane</keyword>
<dbReference type="UniPathway" id="UPA00378"/>
<evidence type="ECO:0000256" key="3">
    <source>
        <dbReference type="ARBA" id="ARBA00004922"/>
    </source>
</evidence>
<evidence type="ECO:0000256" key="10">
    <source>
        <dbReference type="RuleBase" id="RU361143"/>
    </source>
</evidence>
<evidence type="ECO:0000256" key="4">
    <source>
        <dbReference type="ARBA" id="ARBA00008905"/>
    </source>
</evidence>
<dbReference type="GO" id="GO:0008250">
    <property type="term" value="C:oligosaccharyltransferase complex"/>
    <property type="evidence" value="ECO:0007669"/>
    <property type="project" value="UniProtKB-UniRule"/>
</dbReference>
<organism evidence="11 12">
    <name type="scientific">Pyrrhoderma noxium</name>
    <dbReference type="NCBI Taxonomy" id="2282107"/>
    <lineage>
        <taxon>Eukaryota</taxon>
        <taxon>Fungi</taxon>
        <taxon>Dikarya</taxon>
        <taxon>Basidiomycota</taxon>
        <taxon>Agaricomycotina</taxon>
        <taxon>Agaricomycetes</taxon>
        <taxon>Hymenochaetales</taxon>
        <taxon>Hymenochaetaceae</taxon>
        <taxon>Pyrrhoderma</taxon>
    </lineage>
</organism>
<feature type="chain" id="PRO_5013430006" description="Dolichyl-diphosphooligosaccharide--protein glycosyltransferase subunit 1" evidence="10">
    <location>
        <begin position="21"/>
        <end position="486"/>
    </location>
</feature>
<dbReference type="EMBL" id="NBII01000003">
    <property type="protein sequence ID" value="PAV21292.1"/>
    <property type="molecule type" value="Genomic_DNA"/>
</dbReference>
<dbReference type="PANTHER" id="PTHR21049:SF0">
    <property type="entry name" value="DOLICHYL-DIPHOSPHOOLIGOSACCHARIDE--PROTEIN GLYCOSYLTRANSFERASE SUBUNIT 1"/>
    <property type="match status" value="1"/>
</dbReference>
<evidence type="ECO:0000256" key="9">
    <source>
        <dbReference type="ARBA" id="ARBA00023136"/>
    </source>
</evidence>
<dbReference type="FunCoup" id="A0A286UNZ7">
    <property type="interactions" value="589"/>
</dbReference>
<name>A0A286UNZ7_9AGAM</name>
<feature type="signal peptide" evidence="10">
    <location>
        <begin position="1"/>
        <end position="20"/>
    </location>
</feature>
<comment type="caution">
    <text evidence="11">The sequence shown here is derived from an EMBL/GenBank/DDBJ whole genome shotgun (WGS) entry which is preliminary data.</text>
</comment>
<evidence type="ECO:0000256" key="1">
    <source>
        <dbReference type="ARBA" id="ARBA00002791"/>
    </source>
</evidence>
<dbReference type="InParanoid" id="A0A286UNZ7"/>
<dbReference type="PANTHER" id="PTHR21049">
    <property type="entry name" value="RIBOPHORIN I"/>
    <property type="match status" value="1"/>
</dbReference>